<dbReference type="PANTHER" id="PTHR43626:SF1">
    <property type="entry name" value="GCN5-RELATED N-ACETYLTRANSFERASE 1, CHLOROPLASTIC"/>
    <property type="match status" value="1"/>
</dbReference>
<dbReference type="AlphaFoldDB" id="A0ABD3BYW5"/>
<evidence type="ECO:0000256" key="2">
    <source>
        <dbReference type="ARBA" id="ARBA00023315"/>
    </source>
</evidence>
<proteinExistence type="predicted"/>
<accession>A0ABD3BYW5</accession>
<feature type="transmembrane region" description="Helical" evidence="3">
    <location>
        <begin position="21"/>
        <end position="41"/>
    </location>
</feature>
<keyword evidence="3" id="KW-0812">Transmembrane</keyword>
<dbReference type="GO" id="GO:0004059">
    <property type="term" value="F:aralkylamine N-acetyltransferase activity"/>
    <property type="evidence" value="ECO:0007669"/>
    <property type="project" value="UniProtKB-EC"/>
</dbReference>
<keyword evidence="3" id="KW-1133">Transmembrane helix</keyword>
<organism evidence="4 5">
    <name type="scientific">Castilleja foliolosa</name>
    <dbReference type="NCBI Taxonomy" id="1961234"/>
    <lineage>
        <taxon>Eukaryota</taxon>
        <taxon>Viridiplantae</taxon>
        <taxon>Streptophyta</taxon>
        <taxon>Embryophyta</taxon>
        <taxon>Tracheophyta</taxon>
        <taxon>Spermatophyta</taxon>
        <taxon>Magnoliopsida</taxon>
        <taxon>eudicotyledons</taxon>
        <taxon>Gunneridae</taxon>
        <taxon>Pentapetalae</taxon>
        <taxon>asterids</taxon>
        <taxon>lamiids</taxon>
        <taxon>Lamiales</taxon>
        <taxon>Orobanchaceae</taxon>
        <taxon>Pedicularideae</taxon>
        <taxon>Castillejinae</taxon>
        <taxon>Castilleja</taxon>
    </lineage>
</organism>
<sequence>MNSVFSGPTSFLIQLISMIKAVNRTISLWPTVTFIFLFLIGSCNNGYVESTLNFLRHSLSSFLPRLHLPPSTDNLNLEHLNSVFKAVRFPRRDPDKIRLSLDHTGAVLWVEYEKTRRPVASARAMVGLGKAVMERLVTDLLEKGINNFAFYSEPQVLGFYRPLRFVVDPDGIRGMLYSRKQKKKK</sequence>
<keyword evidence="1 4" id="KW-0808">Transferase</keyword>
<protein>
    <submittedName>
        <fullName evidence="4">GCN5-related N-acetyltransferase 1, chloroplastic</fullName>
        <ecNumber evidence="4">2.3.1.87</ecNumber>
    </submittedName>
</protein>
<evidence type="ECO:0000313" key="4">
    <source>
        <dbReference type="EMBL" id="KAL3622512.1"/>
    </source>
</evidence>
<dbReference type="PANTHER" id="PTHR43626">
    <property type="entry name" value="ACYL-COA N-ACYLTRANSFERASE"/>
    <property type="match status" value="1"/>
</dbReference>
<gene>
    <name evidence="4" type="primary">SNAT2_2</name>
    <name evidence="4" type="ORF">CASFOL_033923</name>
</gene>
<keyword evidence="2 4" id="KW-0012">Acyltransferase</keyword>
<evidence type="ECO:0000256" key="3">
    <source>
        <dbReference type="SAM" id="Phobius"/>
    </source>
</evidence>
<reference evidence="5" key="1">
    <citation type="journal article" date="2024" name="IScience">
        <title>Strigolactones Initiate the Formation of Haustorium-like Structures in Castilleja.</title>
        <authorList>
            <person name="Buerger M."/>
            <person name="Peterson D."/>
            <person name="Chory J."/>
        </authorList>
    </citation>
    <scope>NUCLEOTIDE SEQUENCE [LARGE SCALE GENOMIC DNA]</scope>
</reference>
<keyword evidence="5" id="KW-1185">Reference proteome</keyword>
<dbReference type="EMBL" id="JAVIJP010000060">
    <property type="protein sequence ID" value="KAL3622512.1"/>
    <property type="molecule type" value="Genomic_DNA"/>
</dbReference>
<dbReference type="Proteomes" id="UP001632038">
    <property type="component" value="Unassembled WGS sequence"/>
</dbReference>
<dbReference type="EC" id="2.3.1.87" evidence="4"/>
<evidence type="ECO:0000313" key="5">
    <source>
        <dbReference type="Proteomes" id="UP001632038"/>
    </source>
</evidence>
<name>A0ABD3BYW5_9LAMI</name>
<evidence type="ECO:0000256" key="1">
    <source>
        <dbReference type="ARBA" id="ARBA00022679"/>
    </source>
</evidence>
<comment type="caution">
    <text evidence="4">The sequence shown here is derived from an EMBL/GenBank/DDBJ whole genome shotgun (WGS) entry which is preliminary data.</text>
</comment>
<keyword evidence="3" id="KW-0472">Membrane</keyword>
<dbReference type="InterPro" id="IPR045039">
    <property type="entry name" value="NSI-like"/>
</dbReference>